<evidence type="ECO:0008006" key="3">
    <source>
        <dbReference type="Google" id="ProtNLM"/>
    </source>
</evidence>
<reference evidence="1 2" key="1">
    <citation type="submission" date="2020-04" db="EMBL/GenBank/DDBJ databases">
        <title>Perkinsus olseni comparative genomics.</title>
        <authorList>
            <person name="Bogema D.R."/>
        </authorList>
    </citation>
    <scope>NUCLEOTIDE SEQUENCE [LARGE SCALE GENOMIC DNA]</scope>
    <source>
        <strain evidence="1">ATCC PRA-205</strain>
    </source>
</reference>
<accession>A0A7J6R6C4</accession>
<sequence>MPAPLAWTLLSTLEDAPPEREDAFEEALVRLRLPFPLNNQYKRENQGVYFCADHLACSKKYKLVWEGTTVRVYQHGEHGTVPIDLDRQQHPKQITRFVFDQASLGLTASQIYNAMVSQHRYYTDTGRINRVKIQEIMSSMPRRRAAGAQPTTNYYQLEEALGDNKLNQAMVDMIKDDQELAEEYIYHRGVWGDQHFSCMVGGASMISSLYWFIRSCPSGFPLYMDAQNKIIRGGLKVAWIGTTRVWYNRRNEAHHTFVPFLMGLCDEECYETYYGLLAELDKLVKLLTNDTRQLSDVVNLCLHDAHQGAIRACEDYLPGIRNGRCYFHLSKNIKENKTRLGEAYDLVKQHKFFLHACPTDELYEMISAALIEEVQLIDDDAAAYLGNTLDVERYGYPNIALTSEGLRCAQVLNNVVEAFHRTQCRIFGSNRLRMPILGARIKQMVNSLKGSSPQHFVKRPEVINRIRYNETARIRGTSLAATDAVIDDVQQVTDMVEEILEENVSSNFFVIKSLRAPDDLDDDSAIEMFLRGVLLDDFPTDNAATLEFLMRTYFSFNLITLEAPHGDHSLSGIIQKTGDFPLYVEDVRRGVELVLWVGTTRLLQRPVQFLFLFAVTRIDAETM</sequence>
<organism evidence="1 2">
    <name type="scientific">Perkinsus olseni</name>
    <name type="common">Perkinsus atlanticus</name>
    <dbReference type="NCBI Taxonomy" id="32597"/>
    <lineage>
        <taxon>Eukaryota</taxon>
        <taxon>Sar</taxon>
        <taxon>Alveolata</taxon>
        <taxon>Perkinsozoa</taxon>
        <taxon>Perkinsea</taxon>
        <taxon>Perkinsida</taxon>
        <taxon>Perkinsidae</taxon>
        <taxon>Perkinsus</taxon>
    </lineage>
</organism>
<proteinExistence type="predicted"/>
<protein>
    <recommendedName>
        <fullName evidence="3">MULE transposase domain-containing protein</fullName>
    </recommendedName>
</protein>
<evidence type="ECO:0000313" key="1">
    <source>
        <dbReference type="EMBL" id="KAF4715220.1"/>
    </source>
</evidence>
<gene>
    <name evidence="1" type="ORF">FOZ62_003237</name>
</gene>
<evidence type="ECO:0000313" key="2">
    <source>
        <dbReference type="Proteomes" id="UP000574390"/>
    </source>
</evidence>
<dbReference type="AlphaFoldDB" id="A0A7J6R6C4"/>
<dbReference type="Proteomes" id="UP000574390">
    <property type="component" value="Unassembled WGS sequence"/>
</dbReference>
<name>A0A7J6R6C4_PEROL</name>
<dbReference type="EMBL" id="JABANM010025027">
    <property type="protein sequence ID" value="KAF4715220.1"/>
    <property type="molecule type" value="Genomic_DNA"/>
</dbReference>
<comment type="caution">
    <text evidence="1">The sequence shown here is derived from an EMBL/GenBank/DDBJ whole genome shotgun (WGS) entry which is preliminary data.</text>
</comment>